<evidence type="ECO:0000256" key="10">
    <source>
        <dbReference type="SAM" id="SignalP"/>
    </source>
</evidence>
<dbReference type="Proteomes" id="UP001497516">
    <property type="component" value="Chromosome 4"/>
</dbReference>
<feature type="compositionally biased region" description="Low complexity" evidence="9">
    <location>
        <begin position="84"/>
        <end position="102"/>
    </location>
</feature>
<feature type="domain" description="X8" evidence="11">
    <location>
        <begin position="225"/>
        <end position="309"/>
    </location>
</feature>
<feature type="compositionally biased region" description="Pro residues" evidence="9">
    <location>
        <begin position="162"/>
        <end position="184"/>
    </location>
</feature>
<gene>
    <name evidence="12" type="ORF">LTRI10_LOCUS27016</name>
</gene>
<keyword evidence="5" id="KW-0472">Membrane</keyword>
<accession>A0AAV2EJI1</accession>
<organism evidence="12 13">
    <name type="scientific">Linum trigynum</name>
    <dbReference type="NCBI Taxonomy" id="586398"/>
    <lineage>
        <taxon>Eukaryota</taxon>
        <taxon>Viridiplantae</taxon>
        <taxon>Streptophyta</taxon>
        <taxon>Embryophyta</taxon>
        <taxon>Tracheophyta</taxon>
        <taxon>Spermatophyta</taxon>
        <taxon>Magnoliopsida</taxon>
        <taxon>eudicotyledons</taxon>
        <taxon>Gunneridae</taxon>
        <taxon>Pentapetalae</taxon>
        <taxon>rosids</taxon>
        <taxon>fabids</taxon>
        <taxon>Malpighiales</taxon>
        <taxon>Linaceae</taxon>
        <taxon>Linum</taxon>
    </lineage>
</organism>
<dbReference type="EMBL" id="OZ034817">
    <property type="protein sequence ID" value="CAL1385917.1"/>
    <property type="molecule type" value="Genomic_DNA"/>
</dbReference>
<feature type="signal peptide" evidence="10">
    <location>
        <begin position="1"/>
        <end position="24"/>
    </location>
</feature>
<feature type="compositionally biased region" description="Pro residues" evidence="9">
    <location>
        <begin position="71"/>
        <end position="83"/>
    </location>
</feature>
<dbReference type="InterPro" id="IPR044788">
    <property type="entry name" value="X8_dom_prot"/>
</dbReference>
<feature type="region of interest" description="Disordered" evidence="9">
    <location>
        <begin position="63"/>
        <end position="223"/>
    </location>
</feature>
<evidence type="ECO:0000256" key="6">
    <source>
        <dbReference type="ARBA" id="ARBA00023157"/>
    </source>
</evidence>
<dbReference type="GO" id="GO:0098552">
    <property type="term" value="C:side of membrane"/>
    <property type="evidence" value="ECO:0007669"/>
    <property type="project" value="UniProtKB-KW"/>
</dbReference>
<keyword evidence="8" id="KW-0449">Lipoprotein</keyword>
<keyword evidence="2" id="KW-1003">Cell membrane</keyword>
<evidence type="ECO:0000256" key="4">
    <source>
        <dbReference type="ARBA" id="ARBA00022729"/>
    </source>
</evidence>
<name>A0AAV2EJI1_9ROSI</name>
<comment type="subcellular location">
    <subcellularLocation>
        <location evidence="1">Cell membrane</location>
        <topology evidence="1">Lipid-anchor</topology>
        <topology evidence="1">GPI-anchor</topology>
    </subcellularLocation>
</comment>
<evidence type="ECO:0000259" key="11">
    <source>
        <dbReference type="SMART" id="SM00768"/>
    </source>
</evidence>
<feature type="compositionally biased region" description="Pro residues" evidence="9">
    <location>
        <begin position="103"/>
        <end position="115"/>
    </location>
</feature>
<feature type="compositionally biased region" description="Pro residues" evidence="9">
    <location>
        <begin position="192"/>
        <end position="201"/>
    </location>
</feature>
<evidence type="ECO:0000256" key="3">
    <source>
        <dbReference type="ARBA" id="ARBA00022622"/>
    </source>
</evidence>
<keyword evidence="13" id="KW-1185">Reference proteome</keyword>
<dbReference type="PANTHER" id="PTHR31044:SF118">
    <property type="entry name" value="MAJOR POLLEN ALLERGEN OLE E 10-LIKE"/>
    <property type="match status" value="1"/>
</dbReference>
<keyword evidence="6" id="KW-1015">Disulfide bond</keyword>
<dbReference type="PRINTS" id="PR01217">
    <property type="entry name" value="PRICHEXTENSN"/>
</dbReference>
<keyword evidence="4 10" id="KW-0732">Signal</keyword>
<protein>
    <recommendedName>
        <fullName evidence="11">X8 domain-containing protein</fullName>
    </recommendedName>
</protein>
<dbReference type="Pfam" id="PF07983">
    <property type="entry name" value="X8"/>
    <property type="match status" value="1"/>
</dbReference>
<dbReference type="FunFam" id="1.20.58.1040:FF:000001">
    <property type="entry name" value="Glucan endo-1,3-beta-glucosidase 4"/>
    <property type="match status" value="1"/>
</dbReference>
<evidence type="ECO:0000256" key="2">
    <source>
        <dbReference type="ARBA" id="ARBA00022475"/>
    </source>
</evidence>
<dbReference type="GO" id="GO:0009506">
    <property type="term" value="C:plasmodesma"/>
    <property type="evidence" value="ECO:0007669"/>
    <property type="project" value="UniProtKB-ARBA"/>
</dbReference>
<proteinExistence type="predicted"/>
<dbReference type="GO" id="GO:0005886">
    <property type="term" value="C:plasma membrane"/>
    <property type="evidence" value="ECO:0007669"/>
    <property type="project" value="UniProtKB-SubCell"/>
</dbReference>
<keyword evidence="7" id="KW-0325">Glycoprotein</keyword>
<evidence type="ECO:0000256" key="9">
    <source>
        <dbReference type="SAM" id="MobiDB-lite"/>
    </source>
</evidence>
<evidence type="ECO:0000256" key="1">
    <source>
        <dbReference type="ARBA" id="ARBA00004609"/>
    </source>
</evidence>
<evidence type="ECO:0000256" key="7">
    <source>
        <dbReference type="ARBA" id="ARBA00023180"/>
    </source>
</evidence>
<feature type="chain" id="PRO_5043315161" description="X8 domain-containing protein" evidence="10">
    <location>
        <begin position="25"/>
        <end position="312"/>
    </location>
</feature>
<dbReference type="Gene3D" id="1.20.58.1040">
    <property type="match status" value="1"/>
</dbReference>
<sequence>MRRPSCSFLVALLLHLSLSSLIDARALSSPGVANNNVPTDEILYEDTELADEETSMGSFSQLPLQWQQQPPSAPSPCAEPPFALPSSPSQQLSPPTLSGIPASDPPPIPSPPISQPGPITQIPNPPDSPLGPPTQIPIPPISPLGPPTQIPNPPSSQLGPPIQIPSPPNSQLSPPTPTQIPSPPNSQLGPPTQTPTSPPTHNPSVPIVAPSPPSPPSQTKPGSNVWCVAKPSVSDSTLQRGLDYACGMGADCKMIQPSAPCFQPNTVSAHSSFAFNSYWQKAKAAGGTCDFGGTAMLVSIDPSYSGCHFVSS</sequence>
<keyword evidence="3" id="KW-0336">GPI-anchor</keyword>
<evidence type="ECO:0000313" key="13">
    <source>
        <dbReference type="Proteomes" id="UP001497516"/>
    </source>
</evidence>
<feature type="compositionally biased region" description="Pro residues" evidence="9">
    <location>
        <begin position="123"/>
        <end position="154"/>
    </location>
</feature>
<feature type="compositionally biased region" description="Pro residues" evidence="9">
    <location>
        <begin position="209"/>
        <end position="218"/>
    </location>
</feature>
<evidence type="ECO:0000256" key="5">
    <source>
        <dbReference type="ARBA" id="ARBA00023136"/>
    </source>
</evidence>
<dbReference type="SMART" id="SM00768">
    <property type="entry name" value="X8"/>
    <property type="match status" value="1"/>
</dbReference>
<dbReference type="InterPro" id="IPR012946">
    <property type="entry name" value="X8"/>
</dbReference>
<reference evidence="12 13" key="1">
    <citation type="submission" date="2024-04" db="EMBL/GenBank/DDBJ databases">
        <authorList>
            <person name="Fracassetti M."/>
        </authorList>
    </citation>
    <scope>NUCLEOTIDE SEQUENCE [LARGE SCALE GENOMIC DNA]</scope>
</reference>
<dbReference type="AlphaFoldDB" id="A0AAV2EJI1"/>
<evidence type="ECO:0000256" key="8">
    <source>
        <dbReference type="ARBA" id="ARBA00023288"/>
    </source>
</evidence>
<evidence type="ECO:0000313" key="12">
    <source>
        <dbReference type="EMBL" id="CAL1385917.1"/>
    </source>
</evidence>
<dbReference type="PANTHER" id="PTHR31044">
    <property type="entry name" value="BETA-1,3 GLUCANASE"/>
    <property type="match status" value="1"/>
</dbReference>